<reference evidence="2" key="1">
    <citation type="submission" date="2020-03" db="EMBL/GenBank/DDBJ databases">
        <title>Transcriptomic Profiling of the Digestive Tract of the Rat Flea, Xenopsylla cheopis, Following Blood Feeding and Infection with Yersinia pestis.</title>
        <authorList>
            <person name="Bland D.M."/>
            <person name="Martens C.A."/>
            <person name="Virtaneva K."/>
            <person name="Kanakabandi K."/>
            <person name="Long D."/>
            <person name="Rosenke R."/>
            <person name="Saturday G.A."/>
            <person name="Hoyt F.H."/>
            <person name="Bruno D.P."/>
            <person name="Ribeiro J.M.C."/>
            <person name="Hinnebusch J."/>
        </authorList>
    </citation>
    <scope>NUCLEOTIDE SEQUENCE</scope>
</reference>
<dbReference type="EMBL" id="GIIL01007525">
    <property type="protein sequence ID" value="NOV51251.1"/>
    <property type="molecule type" value="Transcribed_RNA"/>
</dbReference>
<feature type="signal peptide" evidence="1">
    <location>
        <begin position="1"/>
        <end position="20"/>
    </location>
</feature>
<dbReference type="AlphaFoldDB" id="A0A6M2E1N9"/>
<keyword evidence="1" id="KW-0732">Signal</keyword>
<accession>A0A6M2E1N9</accession>
<feature type="chain" id="PRO_5027044962" evidence="1">
    <location>
        <begin position="21"/>
        <end position="142"/>
    </location>
</feature>
<proteinExistence type="predicted"/>
<evidence type="ECO:0000256" key="1">
    <source>
        <dbReference type="SAM" id="SignalP"/>
    </source>
</evidence>
<protein>
    <submittedName>
        <fullName evidence="2">Putative omega-conotoxin-like protein 1</fullName>
    </submittedName>
</protein>
<name>A0A6M2E1N9_XENCH</name>
<organism evidence="2">
    <name type="scientific">Xenopsylla cheopis</name>
    <name type="common">Oriental rat flea</name>
    <name type="synonym">Pulex cheopis</name>
    <dbReference type="NCBI Taxonomy" id="163159"/>
    <lineage>
        <taxon>Eukaryota</taxon>
        <taxon>Metazoa</taxon>
        <taxon>Ecdysozoa</taxon>
        <taxon>Arthropoda</taxon>
        <taxon>Hexapoda</taxon>
        <taxon>Insecta</taxon>
        <taxon>Pterygota</taxon>
        <taxon>Neoptera</taxon>
        <taxon>Endopterygota</taxon>
        <taxon>Siphonaptera</taxon>
        <taxon>Pulicidae</taxon>
        <taxon>Xenopsyllinae</taxon>
        <taxon>Xenopsylla</taxon>
    </lineage>
</organism>
<evidence type="ECO:0000313" key="2">
    <source>
        <dbReference type="EMBL" id="NOV51251.1"/>
    </source>
</evidence>
<sequence length="142" mass="15769">MKLCLQLFVAFIAIVAVAQCQSETCKQIGEPCNVSTECCSKACLFYAHKCVTSRPLGPNGIKTKTADKQSNQNEVIQKLDKQTRKVEPFSNLKADCGRHGDPCVSEEECCAGLRCHKYAKRCQVILPKSELKELADKLVFKN</sequence>